<evidence type="ECO:0000313" key="2">
    <source>
        <dbReference type="Proteomes" id="UP000887013"/>
    </source>
</evidence>
<sequence>MPCTFDSVGVNVGNSWRSPNREIISPEIEAWISKMSTNLRSFGSDFNLKKQKTVSKHKIRYVCRVERLNNLDLCEKPSRTQNNVSTNQDRFGTSE</sequence>
<keyword evidence="2" id="KW-1185">Reference proteome</keyword>
<gene>
    <name evidence="1" type="ORF">NPIL_159001</name>
</gene>
<protein>
    <submittedName>
        <fullName evidence="1">Uncharacterized protein</fullName>
    </submittedName>
</protein>
<proteinExistence type="predicted"/>
<evidence type="ECO:0000313" key="1">
    <source>
        <dbReference type="EMBL" id="GFT91131.1"/>
    </source>
</evidence>
<dbReference type="EMBL" id="BMAW01074193">
    <property type="protein sequence ID" value="GFT91131.1"/>
    <property type="molecule type" value="Genomic_DNA"/>
</dbReference>
<comment type="caution">
    <text evidence="1">The sequence shown here is derived from an EMBL/GenBank/DDBJ whole genome shotgun (WGS) entry which is preliminary data.</text>
</comment>
<dbReference type="Proteomes" id="UP000887013">
    <property type="component" value="Unassembled WGS sequence"/>
</dbReference>
<dbReference type="AlphaFoldDB" id="A0A8X6PVC0"/>
<name>A0A8X6PVC0_NEPPI</name>
<reference evidence="1" key="1">
    <citation type="submission" date="2020-08" db="EMBL/GenBank/DDBJ databases">
        <title>Multicomponent nature underlies the extraordinary mechanical properties of spider dragline silk.</title>
        <authorList>
            <person name="Kono N."/>
            <person name="Nakamura H."/>
            <person name="Mori M."/>
            <person name="Yoshida Y."/>
            <person name="Ohtoshi R."/>
            <person name="Malay A.D."/>
            <person name="Moran D.A.P."/>
            <person name="Tomita M."/>
            <person name="Numata K."/>
            <person name="Arakawa K."/>
        </authorList>
    </citation>
    <scope>NUCLEOTIDE SEQUENCE</scope>
</reference>
<accession>A0A8X6PVC0</accession>
<organism evidence="1 2">
    <name type="scientific">Nephila pilipes</name>
    <name type="common">Giant wood spider</name>
    <name type="synonym">Nephila maculata</name>
    <dbReference type="NCBI Taxonomy" id="299642"/>
    <lineage>
        <taxon>Eukaryota</taxon>
        <taxon>Metazoa</taxon>
        <taxon>Ecdysozoa</taxon>
        <taxon>Arthropoda</taxon>
        <taxon>Chelicerata</taxon>
        <taxon>Arachnida</taxon>
        <taxon>Araneae</taxon>
        <taxon>Araneomorphae</taxon>
        <taxon>Entelegynae</taxon>
        <taxon>Araneoidea</taxon>
        <taxon>Nephilidae</taxon>
        <taxon>Nephila</taxon>
    </lineage>
</organism>